<dbReference type="KEGG" id="fat:DVK85_04435"/>
<gene>
    <name evidence="2" type="ORF">DVK85_04435</name>
</gene>
<dbReference type="CDD" id="cd22332">
    <property type="entry name" value="HsdR_N"/>
    <property type="match status" value="1"/>
</dbReference>
<dbReference type="RefSeq" id="WP_114677280.1">
    <property type="nucleotide sequence ID" value="NZ_CP031188.1"/>
</dbReference>
<evidence type="ECO:0000313" key="2">
    <source>
        <dbReference type="EMBL" id="AXG73519.1"/>
    </source>
</evidence>
<dbReference type="Proteomes" id="UP000253951">
    <property type="component" value="Chromosome"/>
</dbReference>
<dbReference type="InterPro" id="IPR027417">
    <property type="entry name" value="P-loop_NTPase"/>
</dbReference>
<dbReference type="GO" id="GO:0009035">
    <property type="term" value="F:type I site-specific deoxyribonuclease activity"/>
    <property type="evidence" value="ECO:0007669"/>
    <property type="project" value="UniProtKB-EC"/>
</dbReference>
<organism evidence="2 3">
    <name type="scientific">Flavobacterium arcticum</name>
    <dbReference type="NCBI Taxonomy" id="1784713"/>
    <lineage>
        <taxon>Bacteria</taxon>
        <taxon>Pseudomonadati</taxon>
        <taxon>Bacteroidota</taxon>
        <taxon>Flavobacteriia</taxon>
        <taxon>Flavobacteriales</taxon>
        <taxon>Flavobacteriaceae</taxon>
        <taxon>Flavobacterium</taxon>
    </lineage>
</organism>
<evidence type="ECO:0000259" key="1">
    <source>
        <dbReference type="PROSITE" id="PS51192"/>
    </source>
</evidence>
<feature type="domain" description="Helicase ATP-binding" evidence="1">
    <location>
        <begin position="298"/>
        <end position="491"/>
    </location>
</feature>
<dbReference type="AlphaFoldDB" id="A0A345HAA9"/>
<dbReference type="Pfam" id="PF22679">
    <property type="entry name" value="T1R_D3-like"/>
    <property type="match status" value="1"/>
</dbReference>
<evidence type="ECO:0000313" key="3">
    <source>
        <dbReference type="Proteomes" id="UP000253951"/>
    </source>
</evidence>
<dbReference type="EMBL" id="CP031188">
    <property type="protein sequence ID" value="AXG73519.1"/>
    <property type="molecule type" value="Genomic_DNA"/>
</dbReference>
<dbReference type="InterPro" id="IPR055180">
    <property type="entry name" value="HsdR_RecA-like_helicase_dom_2"/>
</dbReference>
<proteinExistence type="predicted"/>
<dbReference type="GO" id="GO:0009307">
    <property type="term" value="P:DNA restriction-modification system"/>
    <property type="evidence" value="ECO:0007669"/>
    <property type="project" value="UniProtKB-KW"/>
</dbReference>
<dbReference type="InterPro" id="IPR040980">
    <property type="entry name" value="SWI2_SNF2"/>
</dbReference>
<dbReference type="GO" id="GO:0003677">
    <property type="term" value="F:DNA binding"/>
    <property type="evidence" value="ECO:0007669"/>
    <property type="project" value="UniProtKB-KW"/>
</dbReference>
<dbReference type="GO" id="GO:0005524">
    <property type="term" value="F:ATP binding"/>
    <property type="evidence" value="ECO:0007669"/>
    <property type="project" value="UniProtKB-KW"/>
</dbReference>
<dbReference type="InterPro" id="IPR007409">
    <property type="entry name" value="Restrct_endonuc_type1_HsdR_N"/>
</dbReference>
<dbReference type="OrthoDB" id="9758243at2"/>
<dbReference type="PANTHER" id="PTHR42927:SF1">
    <property type="entry name" value="HELICASE SUPERFAMILY 1 AND 2 DOMAIN-CONTAINING PROTEIN"/>
    <property type="match status" value="1"/>
</dbReference>
<dbReference type="Pfam" id="PF04313">
    <property type="entry name" value="HSDR_N"/>
    <property type="match status" value="1"/>
</dbReference>
<dbReference type="PROSITE" id="PS51192">
    <property type="entry name" value="HELICASE_ATP_BIND_1"/>
    <property type="match status" value="1"/>
</dbReference>
<dbReference type="REBASE" id="263365">
    <property type="entry name" value="Far1502ORF4455P"/>
</dbReference>
<keyword evidence="2" id="KW-0255">Endonuclease</keyword>
<dbReference type="InterPro" id="IPR014001">
    <property type="entry name" value="Helicase_ATP-bd"/>
</dbReference>
<name>A0A345HAA9_9FLAO</name>
<protein>
    <submittedName>
        <fullName evidence="2">Type I restriction endonuclease subunit R</fullName>
    </submittedName>
</protein>
<dbReference type="SMART" id="SM00487">
    <property type="entry name" value="DEXDc"/>
    <property type="match status" value="1"/>
</dbReference>
<reference evidence="2 3" key="1">
    <citation type="submission" date="2018-07" db="EMBL/GenBank/DDBJ databases">
        <title>Complete genome sequence of Flavobacterium arcticum type strain SM1502T.</title>
        <authorList>
            <person name="Li Y."/>
            <person name="Li D.-D."/>
        </authorList>
    </citation>
    <scope>NUCLEOTIDE SEQUENCE [LARGE SCALE GENOMIC DNA]</scope>
    <source>
        <strain evidence="2 3">SM1502</strain>
    </source>
</reference>
<dbReference type="Gene3D" id="3.40.50.300">
    <property type="entry name" value="P-loop containing nucleotide triphosphate hydrolases"/>
    <property type="match status" value="2"/>
</dbReference>
<dbReference type="SUPFAM" id="SSF52540">
    <property type="entry name" value="P-loop containing nucleoside triphosphate hydrolases"/>
    <property type="match status" value="2"/>
</dbReference>
<dbReference type="Pfam" id="PF18766">
    <property type="entry name" value="SWI2_SNF2"/>
    <property type="match status" value="1"/>
</dbReference>
<sequence>MQTTDYSERGFQELIVKELCEQGYTETLSKDFNKEFCFNLQELWYFIKTTQPKKFDFIQDKGERKFLLRLDKKIRQDGIVDTLRKGVKHYDKTIDLFYQQPPSVYNKKAQDLFEKNLFTVTQELMYTEANRNEIDLVVFLNGLPVVTMELKNAFTHQAVKNAIKQYRNTRDPKDLIFNFGRCMVHFAADTDLVYMATALAYDKTFFLPFNKGLNDGDYVAPFGAGNPEVNEGIKTSYLWKDILEKRSFTNIIGQFAQIVKDDDDPCNRKLGIKKKSSPKLIFPRYHQLKVVRDLLYDVKHQGIGKRYLIQHSAGSGKSNSITWLAHQLVGLYDKTNTNHLFDSVIVVTDRTVLDRQIRENIKRFAQVKSTVEAITGKGGSKTSQLKEALANKKKIIICTVQTFPFLLKEMDDLQESNFGIIIDEAHSSQSGDTAAKMNAALAGKGFDDLPKNEDGTIDTDDIVNHIIESRKMLKNASYFAFTATPKNKTLETFGVPYKGIGDDGLEKTKFKPFHTYSMKQAIEEEFILDVLANYTTYNSFYKLISQAKEHKEFEIKDANKKLRSYVEGHKFAIKEKAIIMVNHFHQDVHHLINGKAKAMIVCKSIASAMKYKDAVDDYLKEIKSPYKTIVAFSGKNKHYSTGIEMTEASMNNFADGDNDIPCKFKKDKYRFLIVANKYQTGFDQPLLHTMYVDKQLSSVAAVQTLSRLNRAHKPFKKDTFVLDFFNKLDDIKVAFQDYYTTTILSEETDINKLNDLQDNLAEYQVYSPEIVEEHFTLYYNNVDRNKTEPLIKRGAYFFDSELTKDEKISFKSQAKSFVRTYSYLAKIVDVQNPEWEMLWLYLKYLSPLLKIDDENDDENIIEAINMDSYRVSRHQQGKIDLVAETASIEPIPVSEGGFGTEKMFDTLEGIINEFNKRFGDIEWTDNDKVNERLSIEIPRRIRENEAQMAVFNNSDKSNAKDYMNKIVTDVMKELIFSSKGDLVVDTEIYKTFADNADFKQKYVDMMFDMFWSNRNNDSRTHK</sequence>
<dbReference type="PANTHER" id="PTHR42927">
    <property type="entry name" value="HELICASE SUPERFAMILY 1 AND 2 DOMAIN-CONTAINING PROTEIN"/>
    <property type="match status" value="1"/>
</dbReference>
<keyword evidence="2" id="KW-0540">Nuclease</keyword>
<keyword evidence="3" id="KW-1185">Reference proteome</keyword>
<accession>A0A345HAA9</accession>
<keyword evidence="2" id="KW-0378">Hydrolase</keyword>
<dbReference type="Gene3D" id="3.90.1570.50">
    <property type="match status" value="1"/>
</dbReference>